<name>A0ABQ5GZC5_9ASTR</name>
<sequence>MANLSKDIQCVGSDTRPPMLDRTDFASWQQRIRLYYRGKENGVNILKSIDEGSFQMGSIRDTLAEGTEGAHQLGPEQARVYSNLSSEDKDRYNADIRETNILLQGLPKDIYTLINHYTEAKDIRDNVKMLLEGSELTKEDRESQLYDDFKYFCQNKGETIHDYYVRFSKLINDMRNIKMTMSRMQMNSKFVNNMLSEWGRFVIVVKLNRGLRDSNYDQLYVYLKQHEAHANENKMMLDRFTQHTVDPLALMSNNRGQGNNARGVGAAGYGGAQNRVGNANPEYFKDKMLIIKAHKNGVALDEEQLLFIAGGQDNAVDDDVDEQPTMFMANLSSTDPVYDEASLSYDSDILSEVPDHDNYQDAVCEHHEVHEMHDDYVKDNAMPVVQSNVSSVPNDAYMMILNDMHEQSAPYVFVTTQKNVVDKSLTAELATYKEQVKLYERRAKFQLTKREQKIDEQLRIVITDRSIKEENLKKELHSVKIQLTSTIDHNKSMVEEVTSLKKDFKLKENKYLEEFLDMKASKEKAEDKLYKQDQSLQTPALYNGHEIIKTNHVPAIVYNSEDTLKIAEITRKKMNEKIKDPECVKKKDLIKMKAKALKEQTPTSRPIKMLTVYPPNTPAMLVPRVLPTKSQVKINIFALI</sequence>
<organism evidence="1 2">
    <name type="scientific">Tanacetum coccineum</name>
    <dbReference type="NCBI Taxonomy" id="301880"/>
    <lineage>
        <taxon>Eukaryota</taxon>
        <taxon>Viridiplantae</taxon>
        <taxon>Streptophyta</taxon>
        <taxon>Embryophyta</taxon>
        <taxon>Tracheophyta</taxon>
        <taxon>Spermatophyta</taxon>
        <taxon>Magnoliopsida</taxon>
        <taxon>eudicotyledons</taxon>
        <taxon>Gunneridae</taxon>
        <taxon>Pentapetalae</taxon>
        <taxon>asterids</taxon>
        <taxon>campanulids</taxon>
        <taxon>Asterales</taxon>
        <taxon>Asteraceae</taxon>
        <taxon>Asteroideae</taxon>
        <taxon>Anthemideae</taxon>
        <taxon>Anthemidinae</taxon>
        <taxon>Tanacetum</taxon>
    </lineage>
</organism>
<evidence type="ECO:0000313" key="2">
    <source>
        <dbReference type="Proteomes" id="UP001151760"/>
    </source>
</evidence>
<comment type="caution">
    <text evidence="1">The sequence shown here is derived from an EMBL/GenBank/DDBJ whole genome shotgun (WGS) entry which is preliminary data.</text>
</comment>
<dbReference type="EMBL" id="BQNB010019013">
    <property type="protein sequence ID" value="GJT80659.1"/>
    <property type="molecule type" value="Genomic_DNA"/>
</dbReference>
<gene>
    <name evidence="1" type="ORF">Tco_1055001</name>
</gene>
<dbReference type="Proteomes" id="UP001151760">
    <property type="component" value="Unassembled WGS sequence"/>
</dbReference>
<evidence type="ECO:0000313" key="1">
    <source>
        <dbReference type="EMBL" id="GJT80659.1"/>
    </source>
</evidence>
<keyword evidence="2" id="KW-1185">Reference proteome</keyword>
<proteinExistence type="predicted"/>
<reference evidence="1" key="2">
    <citation type="submission" date="2022-01" db="EMBL/GenBank/DDBJ databases">
        <authorList>
            <person name="Yamashiro T."/>
            <person name="Shiraishi A."/>
            <person name="Satake H."/>
            <person name="Nakayama K."/>
        </authorList>
    </citation>
    <scope>NUCLEOTIDE SEQUENCE</scope>
</reference>
<evidence type="ECO:0008006" key="3">
    <source>
        <dbReference type="Google" id="ProtNLM"/>
    </source>
</evidence>
<accession>A0ABQ5GZC5</accession>
<protein>
    <recommendedName>
        <fullName evidence="3">Integrase, catalytic region, zinc finger, CCHC-type, peptidase aspartic, catalytic</fullName>
    </recommendedName>
</protein>
<dbReference type="Pfam" id="PF14223">
    <property type="entry name" value="Retrotran_gag_2"/>
    <property type="match status" value="1"/>
</dbReference>
<reference evidence="1" key="1">
    <citation type="journal article" date="2022" name="Int. J. Mol. Sci.">
        <title>Draft Genome of Tanacetum Coccineum: Genomic Comparison of Closely Related Tanacetum-Family Plants.</title>
        <authorList>
            <person name="Yamashiro T."/>
            <person name="Shiraishi A."/>
            <person name="Nakayama K."/>
            <person name="Satake H."/>
        </authorList>
    </citation>
    <scope>NUCLEOTIDE SEQUENCE</scope>
</reference>